<evidence type="ECO:0000313" key="2">
    <source>
        <dbReference type="EMBL" id="TDD71836.1"/>
    </source>
</evidence>
<dbReference type="InterPro" id="IPR023286">
    <property type="entry name" value="ABATE_dom_sf"/>
</dbReference>
<dbReference type="PANTHER" id="PTHR35525">
    <property type="entry name" value="BLL6575 PROTEIN"/>
    <property type="match status" value="1"/>
</dbReference>
<comment type="caution">
    <text evidence="2">The sequence shown here is derived from an EMBL/GenBank/DDBJ whole genome shotgun (WGS) entry which is preliminary data.</text>
</comment>
<dbReference type="EMBL" id="SMKU01000282">
    <property type="protein sequence ID" value="TDD71836.1"/>
    <property type="molecule type" value="Genomic_DNA"/>
</dbReference>
<dbReference type="OrthoDB" id="3531194at2"/>
<dbReference type="Proteomes" id="UP000294513">
    <property type="component" value="Unassembled WGS sequence"/>
</dbReference>
<dbReference type="InterPro" id="IPR010852">
    <property type="entry name" value="ABATE"/>
</dbReference>
<dbReference type="Pfam" id="PF11706">
    <property type="entry name" value="zf-CGNR"/>
    <property type="match status" value="1"/>
</dbReference>
<dbReference type="SUPFAM" id="SSF160904">
    <property type="entry name" value="Jann2411-like"/>
    <property type="match status" value="1"/>
</dbReference>
<dbReference type="InterPro" id="IPR021005">
    <property type="entry name" value="Znf_CGNR"/>
</dbReference>
<dbReference type="Gene3D" id="1.10.3300.10">
    <property type="entry name" value="Jann2411-like domain"/>
    <property type="match status" value="1"/>
</dbReference>
<accession>A0A4R5AJZ4</accession>
<sequence>MRITGYKSHGVSAAAALVNAVTSASGDDSDDALRRLLRDNEFFWQQFDARDADDFRRWGRTLRPFFEASGVEEAMALLNRLMLEVPMHPHLADHEPHGLHMHYAPPSSRLPHRFRATTLMNLAELVVEHGLGRTGECAADGCDRVYADTSRAGRRRFCSESCANRTNVAAFRARHRG</sequence>
<organism evidence="2 3">
    <name type="scientific">Actinomadura rubrisoli</name>
    <dbReference type="NCBI Taxonomy" id="2530368"/>
    <lineage>
        <taxon>Bacteria</taxon>
        <taxon>Bacillati</taxon>
        <taxon>Actinomycetota</taxon>
        <taxon>Actinomycetes</taxon>
        <taxon>Streptosporangiales</taxon>
        <taxon>Thermomonosporaceae</taxon>
        <taxon>Actinomadura</taxon>
    </lineage>
</organism>
<dbReference type="PANTHER" id="PTHR35525:SF3">
    <property type="entry name" value="BLL6575 PROTEIN"/>
    <property type="match status" value="1"/>
</dbReference>
<proteinExistence type="predicted"/>
<reference evidence="2 3" key="1">
    <citation type="submission" date="2019-03" db="EMBL/GenBank/DDBJ databases">
        <title>Draft genome sequences of novel Actinobacteria.</title>
        <authorList>
            <person name="Sahin N."/>
            <person name="Ay H."/>
            <person name="Saygin H."/>
        </authorList>
    </citation>
    <scope>NUCLEOTIDE SEQUENCE [LARGE SCALE GENOMIC DNA]</scope>
    <source>
        <strain evidence="2 3">H3C3</strain>
    </source>
</reference>
<name>A0A4R5AJZ4_9ACTN</name>
<gene>
    <name evidence="2" type="ORF">E1298_35410</name>
</gene>
<dbReference type="RefSeq" id="WP_131901169.1">
    <property type="nucleotide sequence ID" value="NZ_SMKU01000282.1"/>
</dbReference>
<keyword evidence="3" id="KW-1185">Reference proteome</keyword>
<evidence type="ECO:0000313" key="3">
    <source>
        <dbReference type="Proteomes" id="UP000294513"/>
    </source>
</evidence>
<evidence type="ECO:0000259" key="1">
    <source>
        <dbReference type="Pfam" id="PF11706"/>
    </source>
</evidence>
<protein>
    <submittedName>
        <fullName evidence="2">CGNR zinc finger domain-containing protein</fullName>
    </submittedName>
</protein>
<dbReference type="AlphaFoldDB" id="A0A4R5AJZ4"/>
<feature type="domain" description="Zinc finger CGNR" evidence="1">
    <location>
        <begin position="133"/>
        <end position="175"/>
    </location>
</feature>